<dbReference type="Proteomes" id="UP000013026">
    <property type="component" value="Chromosome"/>
</dbReference>
<feature type="domain" description="VWA-like" evidence="2">
    <location>
        <begin position="308"/>
        <end position="433"/>
    </location>
</feature>
<dbReference type="Pfam" id="PF09967">
    <property type="entry name" value="DUF2201"/>
    <property type="match status" value="1"/>
</dbReference>
<dbReference type="InterPro" id="IPR018698">
    <property type="entry name" value="VWA-like_dom"/>
</dbReference>
<dbReference type="Pfam" id="PF13203">
    <property type="entry name" value="DUF2201_N"/>
    <property type="match status" value="1"/>
</dbReference>
<protein>
    <submittedName>
        <fullName evidence="5">Uncharacterized protein</fullName>
    </submittedName>
</protein>
<gene>
    <name evidence="4" type="ordered locus">Mrub_1250</name>
    <name evidence="5" type="ORF">K649_05910</name>
</gene>
<dbReference type="Proteomes" id="UP000006655">
    <property type="component" value="Chromosome"/>
</dbReference>
<dbReference type="PANTHER" id="PTHR38730:SF1">
    <property type="entry name" value="SLL7028 PROTEIN"/>
    <property type="match status" value="1"/>
</dbReference>
<dbReference type="KEGG" id="mrb:Mrub_1250"/>
<feature type="compositionally biased region" description="Low complexity" evidence="1">
    <location>
        <begin position="174"/>
        <end position="185"/>
    </location>
</feature>
<proteinExistence type="predicted"/>
<evidence type="ECO:0000259" key="3">
    <source>
        <dbReference type="Pfam" id="PF13203"/>
    </source>
</evidence>
<reference evidence="5" key="2">
    <citation type="submission" date="2013-04" db="EMBL/GenBank/DDBJ databases">
        <title>Non-Hybrid, Finished Microbial Genome Assemblies from Long-Read SMRT Sequencing Data.</title>
        <authorList>
            <person name="Klammer A."/>
            <person name="Drake J."/>
            <person name="Heiner C."/>
            <person name="Clum A."/>
            <person name="Copeland A."/>
            <person name="Huddleston J."/>
            <person name="Eichler E."/>
            <person name="Turner S.W."/>
        </authorList>
    </citation>
    <scope>NUCLEOTIDE SEQUENCE</scope>
    <source>
        <strain evidence="5">DSM 1279</strain>
    </source>
</reference>
<dbReference type="InterPro" id="IPR025154">
    <property type="entry name" value="Put_metallopeptidase_dom"/>
</dbReference>
<dbReference type="EMBL" id="CP005385">
    <property type="protein sequence ID" value="AGK04482.1"/>
    <property type="molecule type" value="Genomic_DNA"/>
</dbReference>
<feature type="domain" description="Putative metallopeptidase" evidence="3">
    <location>
        <begin position="9"/>
        <end position="280"/>
    </location>
</feature>
<dbReference type="eggNOG" id="COG3864">
    <property type="taxonomic scope" value="Bacteria"/>
</dbReference>
<dbReference type="KEGG" id="mre:K649_05910"/>
<evidence type="ECO:0000313" key="7">
    <source>
        <dbReference type="Proteomes" id="UP000013026"/>
    </source>
</evidence>
<organism evidence="5 7">
    <name type="scientific">Meiothermus ruber (strain ATCC 35948 / DSM 1279 / VKM B-1258 / 21)</name>
    <name type="common">Thermus ruber</name>
    <dbReference type="NCBI Taxonomy" id="504728"/>
    <lineage>
        <taxon>Bacteria</taxon>
        <taxon>Thermotogati</taxon>
        <taxon>Deinococcota</taxon>
        <taxon>Deinococci</taxon>
        <taxon>Thermales</taxon>
        <taxon>Thermaceae</taxon>
        <taxon>Meiothermus</taxon>
    </lineage>
</organism>
<dbReference type="AlphaFoldDB" id="D3PRC9"/>
<dbReference type="EMBL" id="CP001743">
    <property type="protein sequence ID" value="ADD28012.1"/>
    <property type="molecule type" value="Genomic_DNA"/>
</dbReference>
<name>D3PRC9_MEIRD</name>
<accession>D3PRC9</accession>
<evidence type="ECO:0000259" key="2">
    <source>
        <dbReference type="Pfam" id="PF09967"/>
    </source>
</evidence>
<feature type="region of interest" description="Disordered" evidence="1">
    <location>
        <begin position="133"/>
        <end position="218"/>
    </location>
</feature>
<sequence length="435" mass="48000">MGELVVRERLHRLRLRLLADHPFFGTLLLHAPLRETFEIPTMATDGYAIYYNPAFVETLTDDEALGVLLHEVLHAAYSHLPRRGGRDPLRWNVAADIVVNGIVEREGVGCLPQGALRDLALQDLPVEEVYALLPEPPPLPQPDLLEEAPSQYESLDEPGGAEKGQGGDREEGSEAGAEGSSPAQEKGGEGKGASQKRSGQGDGNALSQGLEDGSGKALAPSNLRDYWRRVLEEAQVAVETAYRSRSQGQGALGASREYREAVEGRLDWRTLLWRFLTPTPTDFGGLDRRFVHQRLYLEALEEWNVRVHIAVDTSGSIGSAVLSRFLGEVRAILRAYPRTQAQLYYADAQLYGPYPLEPEGPWPRPRGGGGTDFRPFFRHLEAQENPLGEILAVYLTDGYGDFLETPPRFPVLWVVAPGGLADEGFPFGEVARLWD</sequence>
<dbReference type="PATRIC" id="fig|504728.9.peg.1218"/>
<dbReference type="STRING" id="504728.K649_05910"/>
<reference evidence="4 6" key="1">
    <citation type="journal article" date="2010" name="Stand. Genomic Sci.">
        <title>Complete genome sequence of Meiothermus ruber type strain (21).</title>
        <authorList>
            <person name="Tindall B.J."/>
            <person name="Sikorski J."/>
            <person name="Lucas S."/>
            <person name="Goltsman E."/>
            <person name="Copeland A."/>
            <person name="Glavina Del Rio T."/>
            <person name="Nolan M."/>
            <person name="Tice H."/>
            <person name="Cheng J.F."/>
            <person name="Han C."/>
            <person name="Pitluck S."/>
            <person name="Liolios K."/>
            <person name="Ivanova N."/>
            <person name="Mavromatis K."/>
            <person name="Ovchinnikova G."/>
            <person name="Pati A."/>
            <person name="Fahnrich R."/>
            <person name="Goodwin L."/>
            <person name="Chen A."/>
            <person name="Palaniappan K."/>
            <person name="Land M."/>
            <person name="Hauser L."/>
            <person name="Chang Y.J."/>
            <person name="Jeffries C.D."/>
            <person name="Rohde M."/>
            <person name="Goker M."/>
            <person name="Woyke T."/>
            <person name="Bristow J."/>
            <person name="Eisen J.A."/>
            <person name="Markowitz V."/>
            <person name="Hugenholtz P."/>
            <person name="Kyrpides N.C."/>
            <person name="Klenk H.P."/>
            <person name="Lapidus A."/>
        </authorList>
    </citation>
    <scope>NUCLEOTIDE SEQUENCE [LARGE SCALE GENOMIC DNA]</scope>
    <source>
        <strain evidence="6">ATCC 35948 / DSM 1279 / VKM B-1258 / 21</strain>
        <strain evidence="4">DSM 1279</strain>
    </source>
</reference>
<dbReference type="OrthoDB" id="9809307at2"/>
<evidence type="ECO:0000313" key="4">
    <source>
        <dbReference type="EMBL" id="ADD28012.1"/>
    </source>
</evidence>
<evidence type="ECO:0000256" key="1">
    <source>
        <dbReference type="SAM" id="MobiDB-lite"/>
    </source>
</evidence>
<reference evidence="5 7" key="3">
    <citation type="submission" date="2013-04" db="EMBL/GenBank/DDBJ databases">
        <authorList>
            <person name="Chin J."/>
            <person name="Alexander D.H."/>
            <person name="Marks P."/>
            <person name="Korlach J."/>
            <person name="Clum A."/>
            <person name="Copeland A."/>
        </authorList>
    </citation>
    <scope>NUCLEOTIDE SEQUENCE [LARGE SCALE GENOMIC DNA]</scope>
    <source>
        <strain evidence="7">ATCC 35948 / DSM 1279 / VKM B-1258 / 21</strain>
        <strain evidence="5">DSM 1279</strain>
    </source>
</reference>
<keyword evidence="6" id="KW-1185">Reference proteome</keyword>
<dbReference type="PANTHER" id="PTHR38730">
    <property type="entry name" value="SLL7028 PROTEIN"/>
    <property type="match status" value="1"/>
</dbReference>
<evidence type="ECO:0000313" key="6">
    <source>
        <dbReference type="Proteomes" id="UP000006655"/>
    </source>
</evidence>
<evidence type="ECO:0000313" key="5">
    <source>
        <dbReference type="EMBL" id="AGK04482.1"/>
    </source>
</evidence>